<proteinExistence type="inferred from homology"/>
<dbReference type="PANTHER" id="PTHR11552:SF147">
    <property type="entry name" value="CHOLINE DEHYDROGENASE, MITOCHONDRIAL"/>
    <property type="match status" value="1"/>
</dbReference>
<feature type="binding site" evidence="5">
    <location>
        <position position="104"/>
    </location>
    <ligand>
        <name>FAD</name>
        <dbReference type="ChEBI" id="CHEBI:57692"/>
    </ligand>
</feature>
<evidence type="ECO:0000256" key="4">
    <source>
        <dbReference type="ARBA" id="ARBA00022827"/>
    </source>
</evidence>
<evidence type="ECO:0000313" key="8">
    <source>
        <dbReference type="EMBL" id="TKT11012.1"/>
    </source>
</evidence>
<gene>
    <name evidence="8" type="ORF">E4U92_04415</name>
</gene>
<dbReference type="InterPro" id="IPR007867">
    <property type="entry name" value="GMC_OxRtase_C"/>
</dbReference>
<evidence type="ECO:0000256" key="5">
    <source>
        <dbReference type="PIRSR" id="PIRSR000137-2"/>
    </source>
</evidence>
<evidence type="ECO:0000256" key="3">
    <source>
        <dbReference type="ARBA" id="ARBA00022630"/>
    </source>
</evidence>
<dbReference type="InterPro" id="IPR012132">
    <property type="entry name" value="GMC_OxRdtase"/>
</dbReference>
<comment type="cofactor">
    <cofactor evidence="1 5">
        <name>FAD</name>
        <dbReference type="ChEBI" id="CHEBI:57692"/>
    </cofactor>
</comment>
<dbReference type="AlphaFoldDB" id="A0A4U5X8L5"/>
<protein>
    <submittedName>
        <fullName evidence="8">GMC oxidoreductase</fullName>
    </submittedName>
</protein>
<dbReference type="GO" id="GO:0016614">
    <property type="term" value="F:oxidoreductase activity, acting on CH-OH group of donors"/>
    <property type="evidence" value="ECO:0007669"/>
    <property type="project" value="InterPro"/>
</dbReference>
<keyword evidence="4 5" id="KW-0274">FAD</keyword>
<name>A0A4U5X8L5_STRGB</name>
<dbReference type="Pfam" id="PF05199">
    <property type="entry name" value="GMC_oxred_C"/>
    <property type="match status" value="1"/>
</dbReference>
<feature type="binding site" evidence="5">
    <location>
        <position position="238"/>
    </location>
    <ligand>
        <name>FAD</name>
        <dbReference type="ChEBI" id="CHEBI:57692"/>
    </ligand>
</feature>
<comment type="caution">
    <text evidence="8">The sequence shown here is derived from an EMBL/GenBank/DDBJ whole genome shotgun (WGS) entry which is preliminary data.</text>
</comment>
<dbReference type="EMBL" id="SZPR01000007">
    <property type="protein sequence ID" value="TKT11012.1"/>
    <property type="molecule type" value="Genomic_DNA"/>
</dbReference>
<organism evidence="8 9">
    <name type="scientific">Streptomyces galbus</name>
    <dbReference type="NCBI Taxonomy" id="33898"/>
    <lineage>
        <taxon>Bacteria</taxon>
        <taxon>Bacillati</taxon>
        <taxon>Actinomycetota</taxon>
        <taxon>Actinomycetes</taxon>
        <taxon>Kitasatosporales</taxon>
        <taxon>Streptomycetaceae</taxon>
        <taxon>Streptomyces</taxon>
    </lineage>
</organism>
<dbReference type="Gene3D" id="3.30.410.40">
    <property type="match status" value="1"/>
</dbReference>
<dbReference type="Proteomes" id="UP000308632">
    <property type="component" value="Unassembled WGS sequence"/>
</dbReference>
<dbReference type="PIRSF" id="PIRSF000137">
    <property type="entry name" value="Alcohol_oxidase"/>
    <property type="match status" value="1"/>
</dbReference>
<dbReference type="SUPFAM" id="SSF51905">
    <property type="entry name" value="FAD/NAD(P)-binding domain"/>
    <property type="match status" value="1"/>
</dbReference>
<feature type="domain" description="Glucose-methanol-choline oxidoreductase C-terminal" evidence="7">
    <location>
        <begin position="375"/>
        <end position="501"/>
    </location>
</feature>
<feature type="domain" description="Glucose-methanol-choline oxidoreductase N-terminal" evidence="6">
    <location>
        <begin position="19"/>
        <end position="314"/>
    </location>
</feature>
<dbReference type="InterPro" id="IPR000172">
    <property type="entry name" value="GMC_OxRdtase_N"/>
</dbReference>
<evidence type="ECO:0000259" key="6">
    <source>
        <dbReference type="Pfam" id="PF00732"/>
    </source>
</evidence>
<dbReference type="PANTHER" id="PTHR11552">
    <property type="entry name" value="GLUCOSE-METHANOL-CHOLINE GMC OXIDOREDUCTASE"/>
    <property type="match status" value="1"/>
</dbReference>
<dbReference type="InterPro" id="IPR036188">
    <property type="entry name" value="FAD/NAD-bd_sf"/>
</dbReference>
<dbReference type="GO" id="GO:0050660">
    <property type="term" value="F:flavin adenine dinucleotide binding"/>
    <property type="evidence" value="ECO:0007669"/>
    <property type="project" value="InterPro"/>
</dbReference>
<evidence type="ECO:0000313" key="9">
    <source>
        <dbReference type="Proteomes" id="UP000308632"/>
    </source>
</evidence>
<keyword evidence="3" id="KW-0285">Flavoprotein</keyword>
<comment type="similarity">
    <text evidence="2">Belongs to the GMC oxidoreductase family.</text>
</comment>
<evidence type="ECO:0000256" key="1">
    <source>
        <dbReference type="ARBA" id="ARBA00001974"/>
    </source>
</evidence>
<dbReference type="Pfam" id="PF00732">
    <property type="entry name" value="GMC_oxred_N"/>
    <property type="match status" value="1"/>
</dbReference>
<dbReference type="SUPFAM" id="SSF54373">
    <property type="entry name" value="FAD-linked reductases, C-terminal domain"/>
    <property type="match status" value="1"/>
</dbReference>
<reference evidence="8 9" key="1">
    <citation type="submission" date="2019-04" db="EMBL/GenBank/DDBJ databases">
        <title>Streptomyces lasaliensis sp.nov., an Actinomycete isolated from soil which produces the polyether antibiotic lasalocid.</title>
        <authorList>
            <person name="Erwin G."/>
            <person name="Haber C."/>
        </authorList>
    </citation>
    <scope>NUCLEOTIDE SEQUENCE [LARGE SCALE GENOMIC DNA]</scope>
    <source>
        <strain evidence="8 9">DSM 40089</strain>
    </source>
</reference>
<dbReference type="Gene3D" id="3.50.50.60">
    <property type="entry name" value="FAD/NAD(P)-binding domain"/>
    <property type="match status" value="1"/>
</dbReference>
<accession>A0A4U5X8L5</accession>
<evidence type="ECO:0000256" key="2">
    <source>
        <dbReference type="ARBA" id="ARBA00010790"/>
    </source>
</evidence>
<sequence length="513" mass="55415">MEYRPVKGRKMVTPSTDWDYIVVGGGAAGSALAARISENSAARVLLLEAGKDIRPADRPQNFAGRTFDLDMAAQPDFWWHGLETRIHPGLDPVPFQAGRGVGGTSQVNGLFSIRGVRDDFDRWVARGAAGWSFDEVLPYYRKLEDDHDFPDAPYHGRGGPLPVYREPQKDWGGVDLAFRDAALGMGIAWHDDANAPDSTGLSPFPMHLRDGKRVAANDGYLEPARGRGNLTVRGEALVDSVTFAPDRSTVTGVQLADGETVPLAPGGEVILAAGGTLSPAVLVRSGIGTSPDLRRLGVEQVVELPVGQELTEHPFIVLALPIPSDRAASPFGRTVNVTWRYSSGLGDTGFNDMMIIPNNGWLNTPGVCIWQMHAVSRGRLVFTSRDPLAGPFVEMHMLTDQSDALRAKDALERVGELVHQPAFRSLLAGKPELPSAEELPRVTFASHHVATTARMGSPDDATTVVDPDCRVLGVEGLRVIDQSVMPEVIRGNPLLTVLMLAERMADRIKASHG</sequence>
<evidence type="ECO:0000259" key="7">
    <source>
        <dbReference type="Pfam" id="PF05199"/>
    </source>
</evidence>